<evidence type="ECO:0000256" key="6">
    <source>
        <dbReference type="ARBA" id="ARBA00022683"/>
    </source>
</evidence>
<dbReference type="PROSITE" id="PS51094">
    <property type="entry name" value="PTS_EIIA_TYPE_2"/>
    <property type="match status" value="1"/>
</dbReference>
<evidence type="ECO:0000256" key="9">
    <source>
        <dbReference type="ARBA" id="ARBA00041175"/>
    </source>
</evidence>
<keyword evidence="13" id="KW-1185">Reference proteome</keyword>
<proteinExistence type="predicted"/>
<dbReference type="AlphaFoldDB" id="A0A4Q8AJ00"/>
<comment type="function">
    <text evidence="8">The phosphoenolpyruvate-dependent sugar phosphotransferase system (sugar PTS), a major carbohydrate active transport system, catalyzes the phosphorylation of incoming sugar substrates concomitantly with their translocation across the cell membrane. The enzyme II UlaABC PTS system is involved in ascorbate transport.</text>
</comment>
<dbReference type="InterPro" id="IPR002178">
    <property type="entry name" value="PTS_EIIA_type-2_dom"/>
</dbReference>
<feature type="domain" description="PTS EIIA type-2" evidence="11">
    <location>
        <begin position="4"/>
        <end position="147"/>
    </location>
</feature>
<dbReference type="GO" id="GO:0016301">
    <property type="term" value="F:kinase activity"/>
    <property type="evidence" value="ECO:0007669"/>
    <property type="project" value="UniProtKB-KW"/>
</dbReference>
<accession>A0A4Q8AJ00</accession>
<keyword evidence="2" id="KW-0813">Transport</keyword>
<dbReference type="EMBL" id="SHLC01000001">
    <property type="protein sequence ID" value="RZU64318.1"/>
    <property type="molecule type" value="Genomic_DNA"/>
</dbReference>
<evidence type="ECO:0000256" key="8">
    <source>
        <dbReference type="ARBA" id="ARBA00037387"/>
    </source>
</evidence>
<dbReference type="OrthoDB" id="1634238at2"/>
<keyword evidence="3" id="KW-0963">Cytoplasm</keyword>
<name>A0A4Q8AJ00_9MICO</name>
<dbReference type="GO" id="GO:0005737">
    <property type="term" value="C:cytoplasm"/>
    <property type="evidence" value="ECO:0007669"/>
    <property type="project" value="UniProtKB-SubCell"/>
</dbReference>
<dbReference type="InterPro" id="IPR051351">
    <property type="entry name" value="Ascorbate-PTS_EIIA_comp"/>
</dbReference>
<reference evidence="12 13" key="1">
    <citation type="submission" date="2019-02" db="EMBL/GenBank/DDBJ databases">
        <title>Sequencing the genomes of 1000 actinobacteria strains.</title>
        <authorList>
            <person name="Klenk H.-P."/>
        </authorList>
    </citation>
    <scope>NUCLEOTIDE SEQUENCE [LARGE SCALE GENOMIC DNA]</scope>
    <source>
        <strain evidence="12 13">DSM 18319</strain>
    </source>
</reference>
<dbReference type="RefSeq" id="WP_130504839.1">
    <property type="nucleotide sequence ID" value="NZ_SHLC01000001.1"/>
</dbReference>
<comment type="caution">
    <text evidence="12">The sequence shown here is derived from an EMBL/GenBank/DDBJ whole genome shotgun (WGS) entry which is preliminary data.</text>
</comment>
<gene>
    <name evidence="12" type="ORF">EV379_0613</name>
</gene>
<comment type="subcellular location">
    <subcellularLocation>
        <location evidence="1">Cytoplasm</location>
    </subcellularLocation>
</comment>
<keyword evidence="6" id="KW-0598">Phosphotransferase system</keyword>
<keyword evidence="7" id="KW-0418">Kinase</keyword>
<evidence type="ECO:0000259" key="11">
    <source>
        <dbReference type="PROSITE" id="PS51094"/>
    </source>
</evidence>
<dbReference type="PANTHER" id="PTHR36203:SF1">
    <property type="entry name" value="ASCORBATE-SPECIFIC PTS SYSTEM EIIA COMPONENT"/>
    <property type="match status" value="1"/>
</dbReference>
<dbReference type="Gene3D" id="3.40.930.10">
    <property type="entry name" value="Mannitol-specific EII, Chain A"/>
    <property type="match status" value="1"/>
</dbReference>
<dbReference type="SUPFAM" id="SSF55804">
    <property type="entry name" value="Phoshotransferase/anion transport protein"/>
    <property type="match status" value="1"/>
</dbReference>
<evidence type="ECO:0000256" key="10">
    <source>
        <dbReference type="ARBA" id="ARBA00042072"/>
    </source>
</evidence>
<evidence type="ECO:0000256" key="1">
    <source>
        <dbReference type="ARBA" id="ARBA00004496"/>
    </source>
</evidence>
<evidence type="ECO:0000256" key="7">
    <source>
        <dbReference type="ARBA" id="ARBA00022777"/>
    </source>
</evidence>
<dbReference type="Pfam" id="PF00359">
    <property type="entry name" value="PTS_EIIA_2"/>
    <property type="match status" value="1"/>
</dbReference>
<evidence type="ECO:0000256" key="5">
    <source>
        <dbReference type="ARBA" id="ARBA00022679"/>
    </source>
</evidence>
<evidence type="ECO:0000313" key="13">
    <source>
        <dbReference type="Proteomes" id="UP000291483"/>
    </source>
</evidence>
<keyword evidence="4" id="KW-0597">Phosphoprotein</keyword>
<organism evidence="12 13">
    <name type="scientific">Microterricola gilva</name>
    <dbReference type="NCBI Taxonomy" id="393267"/>
    <lineage>
        <taxon>Bacteria</taxon>
        <taxon>Bacillati</taxon>
        <taxon>Actinomycetota</taxon>
        <taxon>Actinomycetes</taxon>
        <taxon>Micrococcales</taxon>
        <taxon>Microbacteriaceae</taxon>
        <taxon>Microterricola</taxon>
    </lineage>
</organism>
<evidence type="ECO:0000313" key="12">
    <source>
        <dbReference type="EMBL" id="RZU64318.1"/>
    </source>
</evidence>
<protein>
    <recommendedName>
        <fullName evidence="9">Ascorbate-specific PTS system EIIA component</fullName>
    </recommendedName>
    <alternativeName>
        <fullName evidence="10">Ascorbate-specific phosphotransferase enzyme IIA component</fullName>
    </alternativeName>
</protein>
<dbReference type="Proteomes" id="UP000291483">
    <property type="component" value="Unassembled WGS sequence"/>
</dbReference>
<evidence type="ECO:0000256" key="2">
    <source>
        <dbReference type="ARBA" id="ARBA00022448"/>
    </source>
</evidence>
<dbReference type="InterPro" id="IPR016152">
    <property type="entry name" value="PTrfase/Anion_transptr"/>
</dbReference>
<dbReference type="GO" id="GO:0009401">
    <property type="term" value="P:phosphoenolpyruvate-dependent sugar phosphotransferase system"/>
    <property type="evidence" value="ECO:0007669"/>
    <property type="project" value="UniProtKB-KW"/>
</dbReference>
<dbReference type="PANTHER" id="PTHR36203">
    <property type="entry name" value="ASCORBATE-SPECIFIC PTS SYSTEM EIIA COMPONENT"/>
    <property type="match status" value="1"/>
</dbReference>
<sequence length="148" mass="15219">MTLPPLPDSAIDIAVRADDWRAAVELCGEALQRSGATSAGYTGRMVQVIDEFGAYIVIAPGLALAHARPGPDVLREGLSVVTLAEPVVFGHPHNDPVSVLIGLAVKSSDEHVHSIAALANVFNDESVIPALAAAPDAATVRGLLGVDA</sequence>
<keyword evidence="5" id="KW-0808">Transferase</keyword>
<evidence type="ECO:0000256" key="3">
    <source>
        <dbReference type="ARBA" id="ARBA00022490"/>
    </source>
</evidence>
<evidence type="ECO:0000256" key="4">
    <source>
        <dbReference type="ARBA" id="ARBA00022553"/>
    </source>
</evidence>